<sequence length="494" mass="55680">MPKYQDVDLKEIAWNTMIKYGFEPDFSKKVLKEIKGIKPDFSDIPPDVMDLRNLLWSSIDNFDSMDLDQIEYCRRNNDGSIHVKVAIADVDYYVPKNSYADQHAAYNGTSVYTGAVTFTMLPDKLSKGITSLLPDQDRLAVVIEYDVQKSGKVHYGTIYRAIVSNKAKLIYEEIGDWLFGNTPVPESVSKIPGLKEQLLLQNETAKILKKYRVKKGALLFETIEAEPVIENGKVKELAIQQQNPARSIIEELMVAANGTMAVFLGNAGLPIIERVVRIPKNWDGIVLTAANHGEKLPDTPNSKKLSEFLIRSKEADPERFPDLSLTIIKLMGPGEYVALKPDKTPIGHFALAVSDYTHSTAPNRRYADLIIQRLLKSALKNGKHAYKYYELEEKADWLTDRDALSKKVERFMQKAAAGVLLQDRIGELFDAIVTGASDKGTYVRLKEIPVEGRVMKGEKGLMVGEKIRVKLLMTDPYKGYIDFEFTGKIREPDR</sequence>
<dbReference type="InterPro" id="IPR001900">
    <property type="entry name" value="RNase_II/R"/>
</dbReference>
<name>A0AA97I2E0_9EURY</name>
<dbReference type="SUPFAM" id="SSF50249">
    <property type="entry name" value="Nucleic acid-binding proteins"/>
    <property type="match status" value="1"/>
</dbReference>
<dbReference type="GO" id="GO:0005829">
    <property type="term" value="C:cytosol"/>
    <property type="evidence" value="ECO:0007669"/>
    <property type="project" value="TreeGrafter"/>
</dbReference>
<dbReference type="RefSeq" id="WP_317137752.1">
    <property type="nucleotide sequence ID" value="NZ_CP043875.1"/>
</dbReference>
<dbReference type="Pfam" id="PF18614">
    <property type="entry name" value="RNase_II_C_S1"/>
    <property type="match status" value="1"/>
</dbReference>
<evidence type="ECO:0000313" key="2">
    <source>
        <dbReference type="EMBL" id="WOF16170.1"/>
    </source>
</evidence>
<dbReference type="KEGG" id="mefw:F1737_05340"/>
<dbReference type="GeneID" id="85229581"/>
<protein>
    <submittedName>
        <fullName evidence="2">RNB domain-containing ribonuclease</fullName>
    </submittedName>
</protein>
<evidence type="ECO:0000313" key="3">
    <source>
        <dbReference type="Proteomes" id="UP001301797"/>
    </source>
</evidence>
<dbReference type="AlphaFoldDB" id="A0AA97I2E0"/>
<keyword evidence="3" id="KW-1185">Reference proteome</keyword>
<proteinExistence type="predicted"/>
<dbReference type="GO" id="GO:0006402">
    <property type="term" value="P:mRNA catabolic process"/>
    <property type="evidence" value="ECO:0007669"/>
    <property type="project" value="TreeGrafter"/>
</dbReference>
<gene>
    <name evidence="2" type="ORF">F1737_05340</name>
</gene>
<accession>A0AA97I2E0</accession>
<dbReference type="GO" id="GO:0004540">
    <property type="term" value="F:RNA nuclease activity"/>
    <property type="evidence" value="ECO:0007669"/>
    <property type="project" value="InterPro"/>
</dbReference>
<dbReference type="SMART" id="SM00955">
    <property type="entry name" value="RNB"/>
    <property type="match status" value="1"/>
</dbReference>
<dbReference type="Proteomes" id="UP001301797">
    <property type="component" value="Chromosome"/>
</dbReference>
<feature type="domain" description="RNB" evidence="1">
    <location>
        <begin position="48"/>
        <end position="381"/>
    </location>
</feature>
<dbReference type="InterPro" id="IPR050180">
    <property type="entry name" value="RNR_Ribonuclease"/>
</dbReference>
<dbReference type="InterPro" id="IPR040596">
    <property type="entry name" value="RNase_II_C_S1"/>
</dbReference>
<dbReference type="GO" id="GO:0003723">
    <property type="term" value="F:RNA binding"/>
    <property type="evidence" value="ECO:0007669"/>
    <property type="project" value="InterPro"/>
</dbReference>
<dbReference type="PANTHER" id="PTHR23355">
    <property type="entry name" value="RIBONUCLEASE"/>
    <property type="match status" value="1"/>
</dbReference>
<dbReference type="EMBL" id="CP043875">
    <property type="protein sequence ID" value="WOF16170.1"/>
    <property type="molecule type" value="Genomic_DNA"/>
</dbReference>
<dbReference type="InterPro" id="IPR012340">
    <property type="entry name" value="NA-bd_OB-fold"/>
</dbReference>
<organism evidence="2 3">
    <name type="scientific">Methanochimaera problematica</name>
    <dbReference type="NCBI Taxonomy" id="2609417"/>
    <lineage>
        <taxon>Archaea</taxon>
        <taxon>Methanobacteriati</taxon>
        <taxon>Methanobacteriota</taxon>
        <taxon>Stenosarchaea group</taxon>
        <taxon>Methanomicrobia</taxon>
        <taxon>Methanomicrobiales</taxon>
        <taxon>Methanomicrobiaceae</taxon>
        <taxon>Methanochimaera</taxon>
    </lineage>
</organism>
<reference evidence="2 3" key="1">
    <citation type="submission" date="2019-09" db="EMBL/GenBank/DDBJ databases">
        <title>The complete genome of Methanoplanus sp. FWC-SCC4.</title>
        <authorList>
            <person name="Chen S.-C."/>
            <person name="Zhou Y.-Z."/>
            <person name="Lai M.-C."/>
        </authorList>
    </citation>
    <scope>NUCLEOTIDE SEQUENCE [LARGE SCALE GENOMIC DNA]</scope>
    <source>
        <strain evidence="2 3">FWC-SCC4</strain>
    </source>
</reference>
<dbReference type="Pfam" id="PF00773">
    <property type="entry name" value="RNB"/>
    <property type="match status" value="1"/>
</dbReference>
<evidence type="ECO:0000259" key="1">
    <source>
        <dbReference type="SMART" id="SM00955"/>
    </source>
</evidence>
<dbReference type="PANTHER" id="PTHR23355:SF9">
    <property type="entry name" value="DIS3-LIKE EXONUCLEASE 2"/>
    <property type="match status" value="1"/>
</dbReference>